<keyword evidence="15" id="KW-0753">Steroid metabolism</keyword>
<evidence type="ECO:0000256" key="19">
    <source>
        <dbReference type="ARBA" id="ARBA00047826"/>
    </source>
</evidence>
<evidence type="ECO:0000256" key="11">
    <source>
        <dbReference type="ARBA" id="ARBA00023011"/>
    </source>
</evidence>
<feature type="transmembrane region" description="Helical" evidence="20">
    <location>
        <begin position="126"/>
        <end position="146"/>
    </location>
</feature>
<keyword evidence="3" id="KW-0444">Lipid biosynthesis</keyword>
<dbReference type="Pfam" id="PF01222">
    <property type="entry name" value="ERG4_ERG24"/>
    <property type="match status" value="1"/>
</dbReference>
<evidence type="ECO:0000256" key="3">
    <source>
        <dbReference type="ARBA" id="ARBA00022516"/>
    </source>
</evidence>
<evidence type="ECO:0000256" key="15">
    <source>
        <dbReference type="ARBA" id="ARBA00023221"/>
    </source>
</evidence>
<evidence type="ECO:0000256" key="1">
    <source>
        <dbReference type="ARBA" id="ARBA00004141"/>
    </source>
</evidence>
<protein>
    <recommendedName>
        <fullName evidence="16">7-dehydrocholesterol reductase</fullName>
        <ecNumber evidence="16">1.3.1.21</ecNumber>
    </recommendedName>
    <alternativeName>
        <fullName evidence="17">Sterol Delta(7)-reductase</fullName>
    </alternativeName>
</protein>
<dbReference type="GO" id="GO:0005789">
    <property type="term" value="C:endoplasmic reticulum membrane"/>
    <property type="evidence" value="ECO:0007669"/>
    <property type="project" value="TreeGrafter"/>
</dbReference>
<keyword evidence="7" id="KW-0521">NADP</keyword>
<keyword evidence="22" id="KW-1185">Reference proteome</keyword>
<dbReference type="AlphaFoldDB" id="A0A8S1E8L0"/>
<dbReference type="Proteomes" id="UP000494206">
    <property type="component" value="Unassembled WGS sequence"/>
</dbReference>
<keyword evidence="13 20" id="KW-0472">Membrane</keyword>
<evidence type="ECO:0000256" key="14">
    <source>
        <dbReference type="ARBA" id="ARBA00023166"/>
    </source>
</evidence>
<evidence type="ECO:0000256" key="9">
    <source>
        <dbReference type="ARBA" id="ARBA00022989"/>
    </source>
</evidence>
<dbReference type="PANTHER" id="PTHR21257">
    <property type="entry name" value="DELTA(14)-STEROL REDUCTASE"/>
    <property type="match status" value="1"/>
</dbReference>
<dbReference type="PANTHER" id="PTHR21257:SF38">
    <property type="entry name" value="7-DEHYDROCHOLESTEROL REDUCTASE"/>
    <property type="match status" value="1"/>
</dbReference>
<evidence type="ECO:0000256" key="13">
    <source>
        <dbReference type="ARBA" id="ARBA00023136"/>
    </source>
</evidence>
<evidence type="ECO:0000256" key="10">
    <source>
        <dbReference type="ARBA" id="ARBA00023002"/>
    </source>
</evidence>
<dbReference type="GO" id="GO:0047598">
    <property type="term" value="F:7-dehydrocholesterol reductase activity"/>
    <property type="evidence" value="ECO:0007669"/>
    <property type="project" value="UniProtKB-EC"/>
</dbReference>
<evidence type="ECO:0000256" key="20">
    <source>
        <dbReference type="SAM" id="Phobius"/>
    </source>
</evidence>
<dbReference type="Gene3D" id="1.20.120.1630">
    <property type="match status" value="1"/>
</dbReference>
<keyword evidence="14" id="KW-1207">Sterol metabolism</keyword>
<feature type="transmembrane region" description="Helical" evidence="20">
    <location>
        <begin position="306"/>
        <end position="325"/>
    </location>
</feature>
<sequence>MGGSVSSLSRRSSVSQKDIQAIQEALQKQQKISSQVVLALLVLIPPSTFVYFYSISLHNGEFLSTLKPLFYQYPFIFRCIPPIFDLTAWKFTIIHCAMQLILYWGLPHDKAIVLSSEGEEIRDINSFFSCILTCLLYILGVSAGFYRGDVLYEHFNSIILIFAMFSLLILTYLILIYHFGNDYEITTANELYFGIERHPKFLDIDLKYFIRTRFTFVIWPLYIISALYSQKILYGKISNSLLCLSSLQLFYIAKFHWSEDLYLNSLDSKHSNCGFYRLWTDLVWHPILYTTPVTVLSRSNRSLRTISNLIFSILSIILIALTERIDRQKYEFRKCKGDMKIKGFDSFFITAKYKTDSGDAKANLLLGSGYWSLSRHPNYVSEAATFLIFTAFQGFPSICAYTPAFFITGFLIARAITDENRCMAKYGQNWIQYCSKVKYRFLPGVY</sequence>
<name>A0A8S1E8L0_9PELO</name>
<evidence type="ECO:0000256" key="4">
    <source>
        <dbReference type="ARBA" id="ARBA00022548"/>
    </source>
</evidence>
<accession>A0A8S1E8L0</accession>
<keyword evidence="10" id="KW-0560">Oxidoreductase</keyword>
<proteinExistence type="inferred from homology"/>
<evidence type="ECO:0000313" key="21">
    <source>
        <dbReference type="EMBL" id="CAB3397871.1"/>
    </source>
</evidence>
<reference evidence="21 22" key="1">
    <citation type="submission" date="2020-04" db="EMBL/GenBank/DDBJ databases">
        <authorList>
            <person name="Laetsch R D."/>
            <person name="Stevens L."/>
            <person name="Kumar S."/>
            <person name="Blaxter L. M."/>
        </authorList>
    </citation>
    <scope>NUCLEOTIDE SEQUENCE [LARGE SCALE GENOMIC DNA]</scope>
</reference>
<evidence type="ECO:0000313" key="22">
    <source>
        <dbReference type="Proteomes" id="UP000494206"/>
    </source>
</evidence>
<evidence type="ECO:0000256" key="12">
    <source>
        <dbReference type="ARBA" id="ARBA00023098"/>
    </source>
</evidence>
<evidence type="ECO:0000256" key="8">
    <source>
        <dbReference type="ARBA" id="ARBA00022955"/>
    </source>
</evidence>
<dbReference type="GO" id="GO:0006695">
    <property type="term" value="P:cholesterol biosynthetic process"/>
    <property type="evidence" value="ECO:0007669"/>
    <property type="project" value="UniProtKB-KW"/>
</dbReference>
<comment type="caution">
    <text evidence="21">The sequence shown here is derived from an EMBL/GenBank/DDBJ whole genome shotgun (WGS) entry which is preliminary data.</text>
</comment>
<evidence type="ECO:0000256" key="16">
    <source>
        <dbReference type="ARBA" id="ARBA00038851"/>
    </source>
</evidence>
<keyword evidence="8" id="KW-0752">Steroid biosynthesis</keyword>
<dbReference type="EMBL" id="CADEPM010000001">
    <property type="protein sequence ID" value="CAB3397871.1"/>
    <property type="molecule type" value="Genomic_DNA"/>
</dbReference>
<gene>
    <name evidence="21" type="ORF">CBOVIS_LOCUS1221</name>
</gene>
<keyword evidence="12" id="KW-0443">Lipid metabolism</keyword>
<keyword evidence="4" id="KW-0153">Cholesterol metabolism</keyword>
<dbReference type="InterPro" id="IPR001171">
    <property type="entry name" value="ERG24_DHCR-like"/>
</dbReference>
<evidence type="ECO:0000256" key="6">
    <source>
        <dbReference type="ARBA" id="ARBA00022778"/>
    </source>
</evidence>
<feature type="transmembrane region" description="Helical" evidence="20">
    <location>
        <begin position="208"/>
        <end position="228"/>
    </location>
</feature>
<comment type="similarity">
    <text evidence="2">Belongs to the ERG4/ERG24 family.</text>
</comment>
<feature type="transmembrane region" description="Helical" evidence="20">
    <location>
        <begin position="36"/>
        <end position="56"/>
    </location>
</feature>
<evidence type="ECO:0000256" key="18">
    <source>
        <dbReference type="ARBA" id="ARBA00047795"/>
    </source>
</evidence>
<evidence type="ECO:0000256" key="2">
    <source>
        <dbReference type="ARBA" id="ARBA00005402"/>
    </source>
</evidence>
<keyword evidence="11" id="KW-0756">Sterol biosynthesis</keyword>
<feature type="transmembrane region" description="Helical" evidence="20">
    <location>
        <begin position="158"/>
        <end position="179"/>
    </location>
</feature>
<dbReference type="EC" id="1.3.1.21" evidence="16"/>
<organism evidence="21 22">
    <name type="scientific">Caenorhabditis bovis</name>
    <dbReference type="NCBI Taxonomy" id="2654633"/>
    <lineage>
        <taxon>Eukaryota</taxon>
        <taxon>Metazoa</taxon>
        <taxon>Ecdysozoa</taxon>
        <taxon>Nematoda</taxon>
        <taxon>Chromadorea</taxon>
        <taxon>Rhabditida</taxon>
        <taxon>Rhabditina</taxon>
        <taxon>Rhabditomorpha</taxon>
        <taxon>Rhabditoidea</taxon>
        <taxon>Rhabditidae</taxon>
        <taxon>Peloderinae</taxon>
        <taxon>Caenorhabditis</taxon>
    </lineage>
</organism>
<comment type="catalytic activity">
    <reaction evidence="19">
        <text>7-dehydrodesmosterol + NADPH + H(+) = desmosterol + NADP(+)</text>
        <dbReference type="Rhea" id="RHEA:46740"/>
        <dbReference type="ChEBI" id="CHEBI:15378"/>
        <dbReference type="ChEBI" id="CHEBI:17737"/>
        <dbReference type="ChEBI" id="CHEBI:27910"/>
        <dbReference type="ChEBI" id="CHEBI:57783"/>
        <dbReference type="ChEBI" id="CHEBI:58349"/>
    </reaction>
    <physiologicalReaction direction="left-to-right" evidence="19">
        <dbReference type="Rhea" id="RHEA:46741"/>
    </physiologicalReaction>
</comment>
<dbReference type="OrthoDB" id="5326588at2759"/>
<evidence type="ECO:0000256" key="7">
    <source>
        <dbReference type="ARBA" id="ARBA00022857"/>
    </source>
</evidence>
<comment type="catalytic activity">
    <reaction evidence="18">
        <text>cholesterol + NADP(+) = 7-dehydrocholesterol + NADPH + H(+)</text>
        <dbReference type="Rhea" id="RHEA:23984"/>
        <dbReference type="ChEBI" id="CHEBI:15378"/>
        <dbReference type="ChEBI" id="CHEBI:16113"/>
        <dbReference type="ChEBI" id="CHEBI:17759"/>
        <dbReference type="ChEBI" id="CHEBI:57783"/>
        <dbReference type="ChEBI" id="CHEBI:58349"/>
        <dbReference type="EC" id="1.3.1.21"/>
    </reaction>
    <physiologicalReaction direction="right-to-left" evidence="18">
        <dbReference type="Rhea" id="RHEA:23986"/>
    </physiologicalReaction>
</comment>
<keyword evidence="5 20" id="KW-0812">Transmembrane</keyword>
<keyword evidence="6" id="KW-0152">Cholesterol biosynthesis</keyword>
<keyword evidence="9 20" id="KW-1133">Transmembrane helix</keyword>
<evidence type="ECO:0000256" key="17">
    <source>
        <dbReference type="ARBA" id="ARBA00042688"/>
    </source>
</evidence>
<evidence type="ECO:0000256" key="5">
    <source>
        <dbReference type="ARBA" id="ARBA00022692"/>
    </source>
</evidence>
<dbReference type="GO" id="GO:0016132">
    <property type="term" value="P:brassinosteroid biosynthetic process"/>
    <property type="evidence" value="ECO:0007669"/>
    <property type="project" value="TreeGrafter"/>
</dbReference>
<comment type="subcellular location">
    <subcellularLocation>
        <location evidence="1">Membrane</location>
        <topology evidence="1">Multi-pass membrane protein</topology>
    </subcellularLocation>
</comment>